<dbReference type="RefSeq" id="WP_113889083.1">
    <property type="nucleotide sequence ID" value="NZ_QNRK01000009.1"/>
</dbReference>
<keyword evidence="3" id="KW-1185">Reference proteome</keyword>
<accession>A0A366FIJ5</accession>
<keyword evidence="1" id="KW-1133">Transmembrane helix</keyword>
<comment type="caution">
    <text evidence="2">The sequence shown here is derived from an EMBL/GenBank/DDBJ whole genome shotgun (WGS) entry which is preliminary data.</text>
</comment>
<feature type="transmembrane region" description="Helical" evidence="1">
    <location>
        <begin position="238"/>
        <end position="258"/>
    </location>
</feature>
<protein>
    <recommendedName>
        <fullName evidence="4">EamA-like transporter family protein</fullName>
    </recommendedName>
</protein>
<feature type="transmembrane region" description="Helical" evidence="1">
    <location>
        <begin position="81"/>
        <end position="99"/>
    </location>
</feature>
<feature type="transmembrane region" description="Helical" evidence="1">
    <location>
        <begin position="105"/>
        <end position="128"/>
    </location>
</feature>
<feature type="transmembrane region" description="Helical" evidence="1">
    <location>
        <begin position="135"/>
        <end position="156"/>
    </location>
</feature>
<feature type="transmembrane region" description="Helical" evidence="1">
    <location>
        <begin position="204"/>
        <end position="226"/>
    </location>
</feature>
<keyword evidence="1" id="KW-0472">Membrane</keyword>
<reference evidence="2 3" key="1">
    <citation type="submission" date="2018-06" db="EMBL/GenBank/DDBJ databases">
        <title>Genomic Encyclopedia of Type Strains, Phase IV (KMG-IV): sequencing the most valuable type-strain genomes for metagenomic binning, comparative biology and taxonomic classification.</title>
        <authorList>
            <person name="Goeker M."/>
        </authorList>
    </citation>
    <scope>NUCLEOTIDE SEQUENCE [LARGE SCALE GENOMIC DNA]</scope>
    <source>
        <strain evidence="2 3">DSM 24875</strain>
    </source>
</reference>
<evidence type="ECO:0008006" key="4">
    <source>
        <dbReference type="Google" id="ProtNLM"/>
    </source>
</evidence>
<evidence type="ECO:0000313" key="3">
    <source>
        <dbReference type="Proteomes" id="UP000253529"/>
    </source>
</evidence>
<dbReference type="Proteomes" id="UP000253529">
    <property type="component" value="Unassembled WGS sequence"/>
</dbReference>
<proteinExistence type="predicted"/>
<sequence length="331" mass="35419">MRRSELSTDYRIGTLYALVTAMLYAVQEPFSFPAAHGLSTVQFVCLTQIALFVSIPLVTFRAASRRDLLALLAEPENYARLAVIFAVGLSGLLLYNVGLSDANPIIVSAVLNLLPFWAALVALAISGVPIPVSPAVFFSCFLGAFLGAMMVAWSQVSAADQQTWDALVQSLFRGSWIYALPVPVCTALGGTLMARWFAKYDEAAAVAANFLFANVLLIPATLVFLYRRSELGFDGAAPAVALMFAGTIVAASVGRIVFQIALTATGGDNGFVSMFLNLVPALTALVSFVLVRWIPDLRFAFDGRFFLGLALIVASLALFSARSWRAPARGG</sequence>
<name>A0A366FIJ5_9HYPH</name>
<feature type="transmembrane region" description="Helical" evidence="1">
    <location>
        <begin position="12"/>
        <end position="27"/>
    </location>
</feature>
<evidence type="ECO:0000313" key="2">
    <source>
        <dbReference type="EMBL" id="RBP14407.1"/>
    </source>
</evidence>
<feature type="transmembrane region" description="Helical" evidence="1">
    <location>
        <begin position="39"/>
        <end position="60"/>
    </location>
</feature>
<feature type="transmembrane region" description="Helical" evidence="1">
    <location>
        <begin position="270"/>
        <end position="291"/>
    </location>
</feature>
<dbReference type="EMBL" id="QNRK01000009">
    <property type="protein sequence ID" value="RBP14407.1"/>
    <property type="molecule type" value="Genomic_DNA"/>
</dbReference>
<evidence type="ECO:0000256" key="1">
    <source>
        <dbReference type="SAM" id="Phobius"/>
    </source>
</evidence>
<keyword evidence="1" id="KW-0812">Transmembrane</keyword>
<organism evidence="2 3">
    <name type="scientific">Roseiarcus fermentans</name>
    <dbReference type="NCBI Taxonomy" id="1473586"/>
    <lineage>
        <taxon>Bacteria</taxon>
        <taxon>Pseudomonadati</taxon>
        <taxon>Pseudomonadota</taxon>
        <taxon>Alphaproteobacteria</taxon>
        <taxon>Hyphomicrobiales</taxon>
        <taxon>Roseiarcaceae</taxon>
        <taxon>Roseiarcus</taxon>
    </lineage>
</organism>
<feature type="transmembrane region" description="Helical" evidence="1">
    <location>
        <begin position="176"/>
        <end position="197"/>
    </location>
</feature>
<gene>
    <name evidence="2" type="ORF">DFR50_109161</name>
</gene>
<feature type="transmembrane region" description="Helical" evidence="1">
    <location>
        <begin position="303"/>
        <end position="321"/>
    </location>
</feature>
<dbReference type="AlphaFoldDB" id="A0A366FIJ5"/>